<organism evidence="1 2">
    <name type="scientific">Mycetohabitans rhizoxinica (strain DSM 19002 / CIP 109453 / HKI 454)</name>
    <name type="common">Paraburkholderia rhizoxinica</name>
    <dbReference type="NCBI Taxonomy" id="882378"/>
    <lineage>
        <taxon>Bacteria</taxon>
        <taxon>Pseudomonadati</taxon>
        <taxon>Pseudomonadota</taxon>
        <taxon>Betaproteobacteria</taxon>
        <taxon>Burkholderiales</taxon>
        <taxon>Burkholderiaceae</taxon>
        <taxon>Mycetohabitans</taxon>
    </lineage>
</organism>
<dbReference type="AlphaFoldDB" id="E5APA4"/>
<evidence type="ECO:0000313" key="1">
    <source>
        <dbReference type="EMBL" id="CBW74436.1"/>
    </source>
</evidence>
<protein>
    <submittedName>
        <fullName evidence="1">Uncharacterized protein</fullName>
    </submittedName>
</protein>
<dbReference type="STRING" id="882378.RBRH_01224"/>
<dbReference type="HOGENOM" id="CLU_3286333_0_0_4"/>
<proteinExistence type="predicted"/>
<evidence type="ECO:0000313" key="2">
    <source>
        <dbReference type="Proteomes" id="UP000007437"/>
    </source>
</evidence>
<dbReference type="KEGG" id="brh:RBRH_01224"/>
<gene>
    <name evidence="1" type="ordered locus">RBRH_01224</name>
</gene>
<reference evidence="1 2" key="1">
    <citation type="journal article" date="2011" name="J. Bacteriol.">
        <title>Complete genome sequence of Burkholderia rhizoxinica, an endosymbiont of Rhizopus microsporus.</title>
        <authorList>
            <person name="Lackner G."/>
            <person name="Moebius N."/>
            <person name="Partida-Martinez L."/>
            <person name="Hertweck C."/>
        </authorList>
    </citation>
    <scope>NUCLEOTIDE SEQUENCE [LARGE SCALE GENOMIC DNA]</scope>
    <source>
        <strain evidence="2">DSM 19002 / CIP 109453 / HKI 454</strain>
    </source>
</reference>
<accession>E5APA4</accession>
<sequence length="40" mass="4524">MKKAHCTLIEIQAFAAACVVNLSGWCRLHAQPKRARRHHA</sequence>
<dbReference type="EMBL" id="FR687359">
    <property type="protein sequence ID" value="CBW74436.1"/>
    <property type="molecule type" value="Genomic_DNA"/>
</dbReference>
<dbReference type="Proteomes" id="UP000007437">
    <property type="component" value="Chromosome"/>
</dbReference>
<name>E5APA4_MYCRK</name>